<dbReference type="PANTHER" id="PTHR21016:SF4">
    <property type="entry name" value="TM2 DOMAIN-CONTAINING PROTEIN 2"/>
    <property type="match status" value="1"/>
</dbReference>
<dbReference type="KEGG" id="goe:100897982"/>
<comment type="similarity">
    <text evidence="2">Belongs to the TM2 family.</text>
</comment>
<reference evidence="11" key="1">
    <citation type="submission" date="2025-08" db="UniProtKB">
        <authorList>
            <consortium name="RefSeq"/>
        </authorList>
    </citation>
    <scope>IDENTIFICATION</scope>
</reference>
<feature type="domain" description="TM2" evidence="9">
    <location>
        <begin position="118"/>
        <end position="165"/>
    </location>
</feature>
<dbReference type="Pfam" id="PF05154">
    <property type="entry name" value="TM2"/>
    <property type="match status" value="1"/>
</dbReference>
<evidence type="ECO:0000313" key="10">
    <source>
        <dbReference type="Proteomes" id="UP000694867"/>
    </source>
</evidence>
<dbReference type="InterPro" id="IPR007829">
    <property type="entry name" value="TM2"/>
</dbReference>
<evidence type="ECO:0000256" key="4">
    <source>
        <dbReference type="ARBA" id="ARBA00022729"/>
    </source>
</evidence>
<evidence type="ECO:0000256" key="5">
    <source>
        <dbReference type="ARBA" id="ARBA00022989"/>
    </source>
</evidence>
<feature type="chain" id="PRO_5042598523" evidence="8">
    <location>
        <begin position="23"/>
        <end position="184"/>
    </location>
</feature>
<dbReference type="GO" id="GO:0016020">
    <property type="term" value="C:membrane"/>
    <property type="evidence" value="ECO:0007669"/>
    <property type="project" value="UniProtKB-SubCell"/>
</dbReference>
<name>A0AAJ6VXS6_9ACAR</name>
<keyword evidence="3" id="KW-0812">Transmembrane</keyword>
<organism evidence="10 11">
    <name type="scientific">Galendromus occidentalis</name>
    <name type="common">western predatory mite</name>
    <dbReference type="NCBI Taxonomy" id="34638"/>
    <lineage>
        <taxon>Eukaryota</taxon>
        <taxon>Metazoa</taxon>
        <taxon>Ecdysozoa</taxon>
        <taxon>Arthropoda</taxon>
        <taxon>Chelicerata</taxon>
        <taxon>Arachnida</taxon>
        <taxon>Acari</taxon>
        <taxon>Parasitiformes</taxon>
        <taxon>Mesostigmata</taxon>
        <taxon>Gamasina</taxon>
        <taxon>Phytoseioidea</taxon>
        <taxon>Phytoseiidae</taxon>
        <taxon>Typhlodrominae</taxon>
        <taxon>Galendromus</taxon>
    </lineage>
</organism>
<protein>
    <submittedName>
        <fullName evidence="11">TM2 domain-containing protein 2</fullName>
    </submittedName>
</protein>
<dbReference type="AlphaFoldDB" id="A0AAJ6VXS6"/>
<dbReference type="RefSeq" id="XP_003744091.1">
    <property type="nucleotide sequence ID" value="XM_003744043.2"/>
</dbReference>
<proteinExistence type="inferred from homology"/>
<evidence type="ECO:0000256" key="8">
    <source>
        <dbReference type="SAM" id="SignalP"/>
    </source>
</evidence>
<dbReference type="Proteomes" id="UP000694867">
    <property type="component" value="Unplaced"/>
</dbReference>
<sequence length="184" mass="20428">MGLGSRWLSIQIFVILCLGIGAQKDCSPSPSSVYISHSPMVICEYLPMDFLECSDPIDPRGDQAARTRLGYGCPRWGGNRYEEVLMTAVNCSVLPGVECFGDRIFKKDGFPCVRYTGHYFTSTLLYSILLGFLGVDRFCLGHTGTALLKMFSLGGFGIWWVTDVIRLVRGDLMPADGSNWMPYV</sequence>
<evidence type="ECO:0000256" key="6">
    <source>
        <dbReference type="ARBA" id="ARBA00023136"/>
    </source>
</evidence>
<evidence type="ECO:0000259" key="9">
    <source>
        <dbReference type="Pfam" id="PF05154"/>
    </source>
</evidence>
<comment type="subcellular location">
    <subcellularLocation>
        <location evidence="1">Membrane</location>
        <topology evidence="1">Multi-pass membrane protein</topology>
    </subcellularLocation>
</comment>
<evidence type="ECO:0000256" key="2">
    <source>
        <dbReference type="ARBA" id="ARBA00008284"/>
    </source>
</evidence>
<dbReference type="InterPro" id="IPR050932">
    <property type="entry name" value="TM2D1-3-like"/>
</dbReference>
<evidence type="ECO:0000256" key="3">
    <source>
        <dbReference type="ARBA" id="ARBA00022692"/>
    </source>
</evidence>
<keyword evidence="6" id="KW-0472">Membrane</keyword>
<evidence type="ECO:0000256" key="1">
    <source>
        <dbReference type="ARBA" id="ARBA00004141"/>
    </source>
</evidence>
<evidence type="ECO:0000313" key="11">
    <source>
        <dbReference type="RefSeq" id="XP_003744091.1"/>
    </source>
</evidence>
<accession>A0AAJ6VXS6</accession>
<gene>
    <name evidence="11" type="primary">LOC100897982</name>
</gene>
<keyword evidence="4 8" id="KW-0732">Signal</keyword>
<evidence type="ECO:0000256" key="7">
    <source>
        <dbReference type="ARBA" id="ARBA00023180"/>
    </source>
</evidence>
<keyword evidence="7" id="KW-0325">Glycoprotein</keyword>
<dbReference type="GeneID" id="100897982"/>
<keyword evidence="10" id="KW-1185">Reference proteome</keyword>
<feature type="signal peptide" evidence="8">
    <location>
        <begin position="1"/>
        <end position="22"/>
    </location>
</feature>
<keyword evidence="5" id="KW-1133">Transmembrane helix</keyword>
<dbReference type="PANTHER" id="PTHR21016">
    <property type="entry name" value="BETA-AMYLOID BINDING PROTEIN-RELATED"/>
    <property type="match status" value="1"/>
</dbReference>